<gene>
    <name evidence="2" type="ordered locus">MHC_04410</name>
</gene>
<evidence type="ECO:0000313" key="3">
    <source>
        <dbReference type="Proteomes" id="UP000009135"/>
    </source>
</evidence>
<feature type="region of interest" description="Disordered" evidence="1">
    <location>
        <begin position="31"/>
        <end position="118"/>
    </location>
</feature>
<dbReference type="AlphaFoldDB" id="H6N7W6"/>
<accession>H6N7W6</accession>
<keyword evidence="3" id="KW-1185">Reference proteome</keyword>
<dbReference type="STRING" id="1111676.MHC_04410"/>
<feature type="compositionally biased region" description="Polar residues" evidence="1">
    <location>
        <begin position="69"/>
        <end position="92"/>
    </location>
</feature>
<dbReference type="Proteomes" id="UP000009135">
    <property type="component" value="Chromosome"/>
</dbReference>
<organism evidence="2 3">
    <name type="scientific">Mycoplasma haemocanis (strain Illinois)</name>
    <dbReference type="NCBI Taxonomy" id="1111676"/>
    <lineage>
        <taxon>Bacteria</taxon>
        <taxon>Bacillati</taxon>
        <taxon>Mycoplasmatota</taxon>
        <taxon>Mollicutes</taxon>
        <taxon>Mycoplasmataceae</taxon>
        <taxon>Mycoplasma</taxon>
    </lineage>
</organism>
<dbReference type="OrthoDB" id="9965455at2"/>
<reference evidence="2 3" key="1">
    <citation type="journal article" date="2012" name="J. Bacteriol.">
        <title>Complete genome sequence of Mycoplasma haemocanis strain Illinois.</title>
        <authorList>
            <person name="do Nascimento N.C."/>
            <person name="Guimaraes A.M."/>
            <person name="Santos A.P."/>
            <person name="Sanmiguel P.J."/>
            <person name="Messick J.B."/>
        </authorList>
    </citation>
    <scope>NUCLEOTIDE SEQUENCE [LARGE SCALE GENOMIC DNA]</scope>
    <source>
        <strain evidence="2 3">Illinois</strain>
    </source>
</reference>
<evidence type="ECO:0000313" key="2">
    <source>
        <dbReference type="EMBL" id="AEW45738.1"/>
    </source>
</evidence>
<sequence length="127" mass="13053">MAFRSILPNLLLGIPPAVVCSFLLINKTSSSSPLDLLTNKKREEKSFDKREQGDQKAKDAETKGKSGVSEGQSAGTIASTRDSSPQTSSAGTEISGKGGQEATVTGVVSSGGSGSKFGGIFSDLLDL</sequence>
<proteinExistence type="predicted"/>
<name>H6N7W6_MYCHN</name>
<dbReference type="EMBL" id="CP003199">
    <property type="protein sequence ID" value="AEW45738.1"/>
    <property type="molecule type" value="Genomic_DNA"/>
</dbReference>
<dbReference type="KEGG" id="mhe:MHC_04410"/>
<protein>
    <submittedName>
        <fullName evidence="2">Uncharacterized protein</fullName>
    </submittedName>
</protein>
<feature type="compositionally biased region" description="Basic and acidic residues" evidence="1">
    <location>
        <begin position="38"/>
        <end position="64"/>
    </location>
</feature>
<evidence type="ECO:0000256" key="1">
    <source>
        <dbReference type="SAM" id="MobiDB-lite"/>
    </source>
</evidence>
<dbReference type="HOGENOM" id="CLU_1914745_0_0_14"/>